<sequence length="406" mass="45674">MEGMMDKFDLQFFNDIGEETGTTAEDSGAGEPVEKVALDENGEVRVFREEAEPAAEEEDYGIREDDGEQAYYSSEEVRATDFDKLDPERIPRELLPWYKSMQAGFTRKTQELAAEKRAVREILEQARDGAQPAAPEDAHRAYVRQVAEAAQGQVERYFNEGYDAFNPAHQTAMALAVQQIYADVARVAGQQEAMLGLEAELRGQEANYEAIYEYAKARVAELPHAEYARLQEAFASGDVRALRTLLNDTIGGKYLSPDTNPYLKQNYSLASQSLDKDLNKTYDALNSQFNRNGLYDSSARYNALKRQTDKIAEQKTNLATQMFTDNYNQERGYQLQALGAQQQALGNLLNAGNVEQQSGQNAYDRDYREWLRQMGVDDSNLDRAINFVMGVKSPVETQSQSKSMGK</sequence>
<accession>A0ABU3NWR2</accession>
<reference evidence="1 2" key="1">
    <citation type="submission" date="2023-07" db="EMBL/GenBank/DDBJ databases">
        <title>The novel representative of Negativicutes class, Anaeroselena agilis gen. nov. sp. nov.</title>
        <authorList>
            <person name="Prokofeva M.I."/>
            <person name="Elcheninov A.G."/>
            <person name="Klyukina A."/>
            <person name="Kublanov I.V."/>
            <person name="Frolov E.N."/>
            <person name="Podosokorskaya O.A."/>
        </authorList>
    </citation>
    <scope>NUCLEOTIDE SEQUENCE [LARGE SCALE GENOMIC DNA]</scope>
    <source>
        <strain evidence="1 2">4137-cl</strain>
    </source>
</reference>
<protein>
    <submittedName>
        <fullName evidence="1">Uncharacterized protein</fullName>
    </submittedName>
</protein>
<dbReference type="Proteomes" id="UP001254848">
    <property type="component" value="Unassembled WGS sequence"/>
</dbReference>
<evidence type="ECO:0000313" key="2">
    <source>
        <dbReference type="Proteomes" id="UP001254848"/>
    </source>
</evidence>
<dbReference type="EMBL" id="JAUOZS010000001">
    <property type="protein sequence ID" value="MDT8900850.1"/>
    <property type="molecule type" value="Genomic_DNA"/>
</dbReference>
<organism evidence="1 2">
    <name type="scientific">Anaeroselena agilis</name>
    <dbReference type="NCBI Taxonomy" id="3063788"/>
    <lineage>
        <taxon>Bacteria</taxon>
        <taxon>Bacillati</taxon>
        <taxon>Bacillota</taxon>
        <taxon>Negativicutes</taxon>
        <taxon>Acetonemataceae</taxon>
        <taxon>Anaeroselena</taxon>
    </lineage>
</organism>
<keyword evidence="2" id="KW-1185">Reference proteome</keyword>
<proteinExistence type="predicted"/>
<evidence type="ECO:0000313" key="1">
    <source>
        <dbReference type="EMBL" id="MDT8900850.1"/>
    </source>
</evidence>
<comment type="caution">
    <text evidence="1">The sequence shown here is derived from an EMBL/GenBank/DDBJ whole genome shotgun (WGS) entry which is preliminary data.</text>
</comment>
<dbReference type="RefSeq" id="WP_413779383.1">
    <property type="nucleotide sequence ID" value="NZ_JAUOZS010000001.1"/>
</dbReference>
<name>A0ABU3NWR2_9FIRM</name>
<gene>
    <name evidence="1" type="ORF">Q4T40_06310</name>
</gene>